<dbReference type="KEGG" id="hch:HCH_01999"/>
<dbReference type="AlphaFoldDB" id="Q2SKJ1"/>
<organism evidence="2 3">
    <name type="scientific">Hahella chejuensis (strain KCTC 2396)</name>
    <dbReference type="NCBI Taxonomy" id="349521"/>
    <lineage>
        <taxon>Bacteria</taxon>
        <taxon>Pseudomonadati</taxon>
        <taxon>Pseudomonadota</taxon>
        <taxon>Gammaproteobacteria</taxon>
        <taxon>Oceanospirillales</taxon>
        <taxon>Hahellaceae</taxon>
        <taxon>Hahella</taxon>
    </lineage>
</organism>
<keyword evidence="3" id="KW-1185">Reference proteome</keyword>
<proteinExistence type="predicted"/>
<dbReference type="HOGENOM" id="CLU_109761_0_0_6"/>
<sequence>MEFITSPAKRTNNYFFARCGLVIGPHLAAWAWGYVKERVIQFKFMICRYNGFPITNEAFQLGKPLKMKKAMLLAVALGSVMQNAGAEEFSVRMGGEKIIYIETSKQDEFDRRDYDQYMRERGYDYESHYRANRKLRERVRNLELAVRQLQDTVYDLQNAEPTLPPVSQTQYSCILKTHKGTFTGIGLTQLEATGKAAQQCESKIDAFWCDIDKVKCDAN</sequence>
<keyword evidence="1" id="KW-0175">Coiled coil</keyword>
<name>Q2SKJ1_HAHCH</name>
<evidence type="ECO:0008006" key="4">
    <source>
        <dbReference type="Google" id="ProtNLM"/>
    </source>
</evidence>
<reference evidence="2 3" key="1">
    <citation type="journal article" date="2005" name="Nucleic Acids Res.">
        <title>Genomic blueprint of Hahella chejuensis, a marine microbe producing an algicidal agent.</title>
        <authorList>
            <person name="Jeong H."/>
            <person name="Yim J.H."/>
            <person name="Lee C."/>
            <person name="Choi S.-H."/>
            <person name="Park Y.K."/>
            <person name="Yoon S.H."/>
            <person name="Hur C.-G."/>
            <person name="Kang H.-Y."/>
            <person name="Kim D."/>
            <person name="Lee H.H."/>
            <person name="Park K.H."/>
            <person name="Park S.-H."/>
            <person name="Park H.-S."/>
            <person name="Lee H.K."/>
            <person name="Oh T.K."/>
            <person name="Kim J.F."/>
        </authorList>
    </citation>
    <scope>NUCLEOTIDE SEQUENCE [LARGE SCALE GENOMIC DNA]</scope>
    <source>
        <strain evidence="2 3">KCTC 2396</strain>
    </source>
</reference>
<dbReference type="EMBL" id="CP000155">
    <property type="protein sequence ID" value="ABC28833.1"/>
    <property type="molecule type" value="Genomic_DNA"/>
</dbReference>
<evidence type="ECO:0000256" key="1">
    <source>
        <dbReference type="SAM" id="Coils"/>
    </source>
</evidence>
<dbReference type="STRING" id="349521.HCH_01999"/>
<gene>
    <name evidence="2" type="ordered locus">HCH_01999</name>
</gene>
<accession>Q2SKJ1</accession>
<evidence type="ECO:0000313" key="3">
    <source>
        <dbReference type="Proteomes" id="UP000000238"/>
    </source>
</evidence>
<protein>
    <recommendedName>
        <fullName evidence="4">DUF4189 domain-containing protein</fullName>
    </recommendedName>
</protein>
<dbReference type="Proteomes" id="UP000000238">
    <property type="component" value="Chromosome"/>
</dbReference>
<evidence type="ECO:0000313" key="2">
    <source>
        <dbReference type="EMBL" id="ABC28833.1"/>
    </source>
</evidence>
<feature type="coiled-coil region" evidence="1">
    <location>
        <begin position="125"/>
        <end position="159"/>
    </location>
</feature>